<feature type="region of interest" description="Disordered" evidence="1">
    <location>
        <begin position="1"/>
        <end position="64"/>
    </location>
</feature>
<evidence type="ECO:0000313" key="2">
    <source>
        <dbReference type="EMBL" id="PLW53005.1"/>
    </source>
</evidence>
<reference evidence="2 3" key="1">
    <citation type="submission" date="2017-11" db="EMBL/GenBank/DDBJ databases">
        <title>De novo assembly and phasing of dikaryotic genomes from two isolates of Puccinia coronata f. sp. avenae, the causal agent of oat crown rust.</title>
        <authorList>
            <person name="Miller M.E."/>
            <person name="Zhang Y."/>
            <person name="Omidvar V."/>
            <person name="Sperschneider J."/>
            <person name="Schwessinger B."/>
            <person name="Raley C."/>
            <person name="Palmer J.M."/>
            <person name="Garnica D."/>
            <person name="Upadhyaya N."/>
            <person name="Rathjen J."/>
            <person name="Taylor J.M."/>
            <person name="Park R.F."/>
            <person name="Dodds P.N."/>
            <person name="Hirsch C.D."/>
            <person name="Kianian S.F."/>
            <person name="Figueroa M."/>
        </authorList>
    </citation>
    <scope>NUCLEOTIDE SEQUENCE [LARGE SCALE GENOMIC DNA]</scope>
    <source>
        <strain evidence="2">12NC29</strain>
    </source>
</reference>
<dbReference type="EMBL" id="PGCJ01000069">
    <property type="protein sequence ID" value="PLW53005.1"/>
    <property type="molecule type" value="Genomic_DNA"/>
</dbReference>
<protein>
    <submittedName>
        <fullName evidence="2">Uncharacterized protein</fullName>
    </submittedName>
</protein>
<organism evidence="2 3">
    <name type="scientific">Puccinia coronata f. sp. avenae</name>
    <dbReference type="NCBI Taxonomy" id="200324"/>
    <lineage>
        <taxon>Eukaryota</taxon>
        <taxon>Fungi</taxon>
        <taxon>Dikarya</taxon>
        <taxon>Basidiomycota</taxon>
        <taxon>Pucciniomycotina</taxon>
        <taxon>Pucciniomycetes</taxon>
        <taxon>Pucciniales</taxon>
        <taxon>Pucciniaceae</taxon>
        <taxon>Puccinia</taxon>
    </lineage>
</organism>
<feature type="compositionally biased region" description="Low complexity" evidence="1">
    <location>
        <begin position="34"/>
        <end position="46"/>
    </location>
</feature>
<feature type="compositionally biased region" description="Polar residues" evidence="1">
    <location>
        <begin position="1"/>
        <end position="26"/>
    </location>
</feature>
<comment type="caution">
    <text evidence="2">The sequence shown here is derived from an EMBL/GenBank/DDBJ whole genome shotgun (WGS) entry which is preliminary data.</text>
</comment>
<dbReference type="AlphaFoldDB" id="A0A2N5VSP3"/>
<keyword evidence="3" id="KW-1185">Reference proteome</keyword>
<gene>
    <name evidence="2" type="ORF">PCANC_10774</name>
</gene>
<evidence type="ECO:0000256" key="1">
    <source>
        <dbReference type="SAM" id="MobiDB-lite"/>
    </source>
</evidence>
<proteinExistence type="predicted"/>
<accession>A0A2N5VSP3</accession>
<sequence>MVQFTTSKNASSKVTTSNFSLLLSQRQPDKATPTTQSQSSKQLTQQDVERQQLHPKRNSEPVSNLVNFQLSQPLHLQFRPHQ</sequence>
<dbReference type="Proteomes" id="UP000235388">
    <property type="component" value="Unassembled WGS sequence"/>
</dbReference>
<evidence type="ECO:0000313" key="3">
    <source>
        <dbReference type="Proteomes" id="UP000235388"/>
    </source>
</evidence>
<name>A0A2N5VSP3_9BASI</name>